<accession>A0AA39MVA8</accession>
<feature type="region of interest" description="Disordered" evidence="1">
    <location>
        <begin position="481"/>
        <end position="543"/>
    </location>
</feature>
<dbReference type="AlphaFoldDB" id="A0AA39MVA8"/>
<evidence type="ECO:0000313" key="2">
    <source>
        <dbReference type="EMBL" id="KAK0447498.1"/>
    </source>
</evidence>
<gene>
    <name evidence="2" type="ORF">EV421DRAFT_1733369</name>
</gene>
<feature type="region of interest" description="Disordered" evidence="1">
    <location>
        <begin position="319"/>
        <end position="340"/>
    </location>
</feature>
<feature type="compositionally biased region" description="Polar residues" evidence="1">
    <location>
        <begin position="440"/>
        <end position="453"/>
    </location>
</feature>
<protein>
    <submittedName>
        <fullName evidence="2">Uncharacterized protein</fullName>
    </submittedName>
</protein>
<name>A0AA39MVA8_9AGAR</name>
<feature type="region of interest" description="Disordered" evidence="1">
    <location>
        <begin position="241"/>
        <end position="289"/>
    </location>
</feature>
<evidence type="ECO:0000313" key="3">
    <source>
        <dbReference type="Proteomes" id="UP001175226"/>
    </source>
</evidence>
<dbReference type="Proteomes" id="UP001175226">
    <property type="component" value="Unassembled WGS sequence"/>
</dbReference>
<comment type="caution">
    <text evidence="2">The sequence shown here is derived from an EMBL/GenBank/DDBJ whole genome shotgun (WGS) entry which is preliminary data.</text>
</comment>
<feature type="compositionally biased region" description="Low complexity" evidence="1">
    <location>
        <begin position="454"/>
        <end position="466"/>
    </location>
</feature>
<feature type="compositionally biased region" description="Low complexity" evidence="1">
    <location>
        <begin position="203"/>
        <end position="214"/>
    </location>
</feature>
<feature type="compositionally biased region" description="Low complexity" evidence="1">
    <location>
        <begin position="402"/>
        <end position="414"/>
    </location>
</feature>
<feature type="compositionally biased region" description="Acidic residues" evidence="1">
    <location>
        <begin position="764"/>
        <end position="777"/>
    </location>
</feature>
<feature type="region of interest" description="Disordered" evidence="1">
    <location>
        <begin position="560"/>
        <end position="587"/>
    </location>
</feature>
<keyword evidence="3" id="KW-1185">Reference proteome</keyword>
<feature type="compositionally biased region" description="Polar residues" evidence="1">
    <location>
        <begin position="505"/>
        <end position="523"/>
    </location>
</feature>
<reference evidence="2" key="1">
    <citation type="submission" date="2023-06" db="EMBL/GenBank/DDBJ databases">
        <authorList>
            <consortium name="Lawrence Berkeley National Laboratory"/>
            <person name="Ahrendt S."/>
            <person name="Sahu N."/>
            <person name="Indic B."/>
            <person name="Wong-Bajracharya J."/>
            <person name="Merenyi Z."/>
            <person name="Ke H.-M."/>
            <person name="Monk M."/>
            <person name="Kocsube S."/>
            <person name="Drula E."/>
            <person name="Lipzen A."/>
            <person name="Balint B."/>
            <person name="Henrissat B."/>
            <person name="Andreopoulos B."/>
            <person name="Martin F.M."/>
            <person name="Harder C.B."/>
            <person name="Rigling D."/>
            <person name="Ford K.L."/>
            <person name="Foster G.D."/>
            <person name="Pangilinan J."/>
            <person name="Papanicolaou A."/>
            <person name="Barry K."/>
            <person name="LaButti K."/>
            <person name="Viragh M."/>
            <person name="Koriabine M."/>
            <person name="Yan M."/>
            <person name="Riley R."/>
            <person name="Champramary S."/>
            <person name="Plett K.L."/>
            <person name="Tsai I.J."/>
            <person name="Slot J."/>
            <person name="Sipos G."/>
            <person name="Plett J."/>
            <person name="Nagy L.G."/>
            <person name="Grigoriev I.V."/>
        </authorList>
    </citation>
    <scope>NUCLEOTIDE SEQUENCE</scope>
    <source>
        <strain evidence="2">FPL87.14</strain>
    </source>
</reference>
<feature type="compositionally biased region" description="Polar residues" evidence="1">
    <location>
        <begin position="241"/>
        <end position="258"/>
    </location>
</feature>
<organism evidence="2 3">
    <name type="scientific">Armillaria borealis</name>
    <dbReference type="NCBI Taxonomy" id="47425"/>
    <lineage>
        <taxon>Eukaryota</taxon>
        <taxon>Fungi</taxon>
        <taxon>Dikarya</taxon>
        <taxon>Basidiomycota</taxon>
        <taxon>Agaricomycotina</taxon>
        <taxon>Agaricomycetes</taxon>
        <taxon>Agaricomycetidae</taxon>
        <taxon>Agaricales</taxon>
        <taxon>Marasmiineae</taxon>
        <taxon>Physalacriaceae</taxon>
        <taxon>Armillaria</taxon>
    </lineage>
</organism>
<feature type="compositionally biased region" description="Low complexity" evidence="1">
    <location>
        <begin position="273"/>
        <end position="289"/>
    </location>
</feature>
<proteinExistence type="predicted"/>
<dbReference type="EMBL" id="JAUEPT010000011">
    <property type="protein sequence ID" value="KAK0447498.1"/>
    <property type="molecule type" value="Genomic_DNA"/>
</dbReference>
<feature type="region of interest" description="Disordered" evidence="1">
    <location>
        <begin position="389"/>
        <end position="466"/>
    </location>
</feature>
<evidence type="ECO:0000256" key="1">
    <source>
        <dbReference type="SAM" id="MobiDB-lite"/>
    </source>
</evidence>
<sequence length="787" mass="85235">MSHRSTSERLSSQLSEKERYLNAYLLRLQYWFKRTPTFDERRGVSPDQWLSFVYREWWQLRCNDVPFSPKECQEVEDFEGKFTEHLTRIPRVEIVEGQWWFNELARVAKRFGILLPVLPNAVEPVPVLCTPSDSEELLAILESSEEHELSPTSPVAGPSNQNRSPSIKREIIEISSSSPTPAPARFMVQRSLSVKSSEERKPSPSNQSQSPSVKGEIIEISSSSPTPAPARSLVQRSLFSNRSHSPVVSTSLTSVEPSTPTPPRRESFSLPISVQQATTSSPSPSASQRPSLDFILNQAMPSARPPPSQLSLTSRFPSRFTVPSEESRFPTLTSSGPHPFRDVTVLGATSTAPQSSFAILAPRQAYVPPPPPARPLPNRSTLRAMQARIHPRNIPRPELDSPSRSSSHSGSKDSTATPINPSPPVIENSSNLAILPIQSEGPTISSSSNTQVDPSSSTLTTPTPTIPATAPIALSTSIAPTVHPTTGAQSSSSSTTVSLEPVVTDPQTSPSPSNICPRSQQLATKKVPEHASPSKVKGKNKAKFQDEIVDGSTAVVTVPRGNKRKAQTPDGPETSKKVKLTPGHPPQLGTIQAIVEKTAAKISGGFGEPVSADLVPVEPQDLTPIGLVIVDVDYGNYVSSQGYLWRKDVAKHVAHVVLQNVCDNCTKAGTHCRVCRSYSGKCARCAVQRIPCVRNSEVPQFGVDMGDMPNANFRRLYEIATHFNQVASDARGIGDQYLKKVEVMEAQMAAVLELFRNPLPLGEADGDENLGNVEDDVPAPGGSGSTA</sequence>
<feature type="region of interest" description="Disordered" evidence="1">
    <location>
        <begin position="191"/>
        <end position="214"/>
    </location>
</feature>
<feature type="region of interest" description="Disordered" evidence="1">
    <location>
        <begin position="763"/>
        <end position="787"/>
    </location>
</feature>